<evidence type="ECO:0000313" key="3">
    <source>
        <dbReference type="Proteomes" id="UP000074561"/>
    </source>
</evidence>
<dbReference type="KEGG" id="cpra:CPter91_2475"/>
<protein>
    <submittedName>
        <fullName evidence="1">Uncharacterized protein</fullName>
    </submittedName>
</protein>
<reference evidence="3 4" key="1">
    <citation type="submission" date="2015-11" db="EMBL/GenBank/DDBJ databases">
        <title>Exploring the genomic traits of fungus-feeding bacterial genus Collimonas.</title>
        <authorList>
            <person name="Song C."/>
            <person name="Schmidt R."/>
            <person name="de Jager V."/>
            <person name="Krzyzanowska D."/>
            <person name="Jongedijk E."/>
            <person name="Cankar K."/>
            <person name="Beekwilder J."/>
            <person name="van Veen A."/>
            <person name="de Boer W."/>
            <person name="van Veen J.A."/>
            <person name="Garbeva P."/>
        </authorList>
    </citation>
    <scope>NUCLEOTIDE SEQUENCE [LARGE SCALE GENOMIC DNA]</scope>
    <source>
        <strain evidence="2 4">Ter291</strain>
        <strain evidence="1 3">Ter91</strain>
    </source>
</reference>
<organism evidence="1 3">
    <name type="scientific">Collimonas pratensis</name>
    <dbReference type="NCBI Taxonomy" id="279113"/>
    <lineage>
        <taxon>Bacteria</taxon>
        <taxon>Pseudomonadati</taxon>
        <taxon>Pseudomonadota</taxon>
        <taxon>Betaproteobacteria</taxon>
        <taxon>Burkholderiales</taxon>
        <taxon>Oxalobacteraceae</taxon>
        <taxon>Collimonas</taxon>
    </lineage>
</organism>
<keyword evidence="4" id="KW-1185">Reference proteome</keyword>
<sequence length="48" mass="5300">MADPARIHVEGFDIDNVLLHRKQLQAAACGNLENGMKSARDYSAMQGR</sequence>
<dbReference type="Proteomes" id="UP000074914">
    <property type="component" value="Chromosome"/>
</dbReference>
<dbReference type="AlphaFoldDB" id="A0A127Q476"/>
<evidence type="ECO:0000313" key="4">
    <source>
        <dbReference type="Proteomes" id="UP000074914"/>
    </source>
</evidence>
<accession>A0A127Q476</accession>
<evidence type="ECO:0000313" key="1">
    <source>
        <dbReference type="EMBL" id="AMP04834.1"/>
    </source>
</evidence>
<proteinExistence type="predicted"/>
<name>A0A127Q476_9BURK</name>
<dbReference type="EMBL" id="CP013234">
    <property type="protein sequence ID" value="AMP04834.1"/>
    <property type="molecule type" value="Genomic_DNA"/>
</dbReference>
<dbReference type="Proteomes" id="UP000074561">
    <property type="component" value="Chromosome"/>
</dbReference>
<evidence type="ECO:0000313" key="2">
    <source>
        <dbReference type="EMBL" id="AMP15121.1"/>
    </source>
</evidence>
<gene>
    <name evidence="2" type="ORF">CPter291_2869</name>
    <name evidence="1" type="ORF">CPter91_2475</name>
</gene>
<dbReference type="EMBL" id="CP013236">
    <property type="protein sequence ID" value="AMP15121.1"/>
    <property type="molecule type" value="Genomic_DNA"/>
</dbReference>